<dbReference type="AlphaFoldDB" id="A0AA40LCV6"/>
<gene>
    <name evidence="2" type="ORF">QTO34_015003</name>
</gene>
<evidence type="ECO:0000313" key="2">
    <source>
        <dbReference type="EMBL" id="KAK1327362.1"/>
    </source>
</evidence>
<comment type="caution">
    <text evidence="2">The sequence shown here is derived from an EMBL/GenBank/DDBJ whole genome shotgun (WGS) entry which is preliminary data.</text>
</comment>
<organism evidence="2 3">
    <name type="scientific">Cnephaeus nilssonii</name>
    <name type="common">Northern bat</name>
    <name type="synonym">Eptesicus nilssonii</name>
    <dbReference type="NCBI Taxonomy" id="3371016"/>
    <lineage>
        <taxon>Eukaryota</taxon>
        <taxon>Metazoa</taxon>
        <taxon>Chordata</taxon>
        <taxon>Craniata</taxon>
        <taxon>Vertebrata</taxon>
        <taxon>Euteleostomi</taxon>
        <taxon>Mammalia</taxon>
        <taxon>Eutheria</taxon>
        <taxon>Laurasiatheria</taxon>
        <taxon>Chiroptera</taxon>
        <taxon>Yangochiroptera</taxon>
        <taxon>Vespertilionidae</taxon>
        <taxon>Cnephaeus</taxon>
    </lineage>
</organism>
<dbReference type="Proteomes" id="UP001177744">
    <property type="component" value="Unassembled WGS sequence"/>
</dbReference>
<protein>
    <submittedName>
        <fullName evidence="2">Uncharacterized protein</fullName>
    </submittedName>
</protein>
<feature type="region of interest" description="Disordered" evidence="1">
    <location>
        <begin position="1"/>
        <end position="25"/>
    </location>
</feature>
<keyword evidence="3" id="KW-1185">Reference proteome</keyword>
<name>A0AA40LCV6_CNENI</name>
<reference evidence="2" key="1">
    <citation type="submission" date="2023-06" db="EMBL/GenBank/DDBJ databases">
        <title>Reference genome for the Northern bat (Eptesicus nilssonii), a most northern bat species.</title>
        <authorList>
            <person name="Laine V.N."/>
            <person name="Pulliainen A.T."/>
            <person name="Lilley T.M."/>
        </authorList>
    </citation>
    <scope>NUCLEOTIDE SEQUENCE</scope>
    <source>
        <strain evidence="2">BLF_Eptnil</strain>
        <tissue evidence="2">Kidney</tissue>
    </source>
</reference>
<evidence type="ECO:0000313" key="3">
    <source>
        <dbReference type="Proteomes" id="UP001177744"/>
    </source>
</evidence>
<feature type="compositionally biased region" description="Basic and acidic residues" evidence="1">
    <location>
        <begin position="12"/>
        <end position="23"/>
    </location>
</feature>
<evidence type="ECO:0000256" key="1">
    <source>
        <dbReference type="SAM" id="MobiDB-lite"/>
    </source>
</evidence>
<feature type="compositionally biased region" description="Low complexity" evidence="1">
    <location>
        <begin position="1"/>
        <end position="11"/>
    </location>
</feature>
<proteinExistence type="predicted"/>
<sequence>MAVEAAAAGLRVAHDSKAEERKLKATQGTEVPIWSHLKKLTTEVQQIVKKQEAEATSSTMYLLMLASVSCQFSAKSCTAKSKDSE</sequence>
<dbReference type="EMBL" id="JAULJE010000048">
    <property type="protein sequence ID" value="KAK1327362.1"/>
    <property type="molecule type" value="Genomic_DNA"/>
</dbReference>
<accession>A0AA40LCV6</accession>